<dbReference type="InterPro" id="IPR038379">
    <property type="entry name" value="SecE_sf"/>
</dbReference>
<evidence type="ECO:0000256" key="5">
    <source>
        <dbReference type="ARBA" id="ARBA00022927"/>
    </source>
</evidence>
<feature type="transmembrane region" description="Helical" evidence="9">
    <location>
        <begin position="88"/>
        <end position="121"/>
    </location>
</feature>
<dbReference type="AlphaFoldDB" id="A0A7I9V007"/>
<dbReference type="GO" id="GO:0065002">
    <property type="term" value="P:intracellular protein transmembrane transport"/>
    <property type="evidence" value="ECO:0007669"/>
    <property type="project" value="UniProtKB-UniRule"/>
</dbReference>
<dbReference type="GO" id="GO:0009306">
    <property type="term" value="P:protein secretion"/>
    <property type="evidence" value="ECO:0007669"/>
    <property type="project" value="UniProtKB-UniRule"/>
</dbReference>
<dbReference type="GO" id="GO:0006605">
    <property type="term" value="P:protein targeting"/>
    <property type="evidence" value="ECO:0007669"/>
    <property type="project" value="UniProtKB-UniRule"/>
</dbReference>
<sequence>MSKRDRAAKSKAKADDAVDAAVDTLDDDVEELRPTGKRAGSSRRTSRTDKASETESAGRRNPFVVVWEFLKQVVAEMKKVIWPTRRETIVFTLIVLVFVILFTAFIAGLDIGFGQLMLLIFGK</sequence>
<keyword evidence="5 9" id="KW-0653">Protein transport</keyword>
<keyword evidence="3 9" id="KW-1003">Cell membrane</keyword>
<evidence type="ECO:0000256" key="2">
    <source>
        <dbReference type="ARBA" id="ARBA00022448"/>
    </source>
</evidence>
<proteinExistence type="inferred from homology"/>
<protein>
    <recommendedName>
        <fullName evidence="9">Protein translocase subunit SecE</fullName>
    </recommendedName>
</protein>
<comment type="subcellular location">
    <subcellularLocation>
        <location evidence="9">Cell membrane</location>
        <topology evidence="9">Single-pass membrane protein</topology>
    </subcellularLocation>
    <subcellularLocation>
        <location evidence="1">Membrane</location>
    </subcellularLocation>
</comment>
<feature type="region of interest" description="Disordered" evidence="10">
    <location>
        <begin position="25"/>
        <end position="58"/>
    </location>
</feature>
<dbReference type="InterPro" id="IPR001901">
    <property type="entry name" value="Translocase_SecE/Sec61-g"/>
</dbReference>
<keyword evidence="7 9" id="KW-0811">Translocation</keyword>
<dbReference type="NCBIfam" id="TIGR00964">
    <property type="entry name" value="secE_bact"/>
    <property type="match status" value="1"/>
</dbReference>
<dbReference type="PROSITE" id="PS01067">
    <property type="entry name" value="SECE_SEC61G"/>
    <property type="match status" value="1"/>
</dbReference>
<keyword evidence="4 9" id="KW-0812">Transmembrane</keyword>
<feature type="compositionally biased region" description="Basic and acidic residues" evidence="10">
    <location>
        <begin position="46"/>
        <end position="58"/>
    </location>
</feature>
<dbReference type="HAMAP" id="MF_00422">
    <property type="entry name" value="SecE"/>
    <property type="match status" value="1"/>
</dbReference>
<keyword evidence="12" id="KW-1185">Reference proteome</keyword>
<dbReference type="PANTHER" id="PTHR33910">
    <property type="entry name" value="PROTEIN TRANSLOCASE SUBUNIT SECE"/>
    <property type="match status" value="1"/>
</dbReference>
<comment type="subunit">
    <text evidence="9">Component of the Sec protein translocase complex. Heterotrimer consisting of SecY, SecE and SecG subunits. The heterotrimers can form oligomers, although 1 heterotrimer is thought to be able to translocate proteins. Interacts with the ribosome. Interacts with SecDF, and other proteins may be involved. Interacts with SecA.</text>
</comment>
<evidence type="ECO:0000256" key="3">
    <source>
        <dbReference type="ARBA" id="ARBA00022475"/>
    </source>
</evidence>
<dbReference type="GO" id="GO:0005886">
    <property type="term" value="C:plasma membrane"/>
    <property type="evidence" value="ECO:0007669"/>
    <property type="project" value="UniProtKB-SubCell"/>
</dbReference>
<name>A0A7I9V007_9ACTN</name>
<evidence type="ECO:0000256" key="1">
    <source>
        <dbReference type="ARBA" id="ARBA00004370"/>
    </source>
</evidence>
<dbReference type="GO" id="GO:0043952">
    <property type="term" value="P:protein transport by the Sec complex"/>
    <property type="evidence" value="ECO:0007669"/>
    <property type="project" value="UniProtKB-UniRule"/>
</dbReference>
<dbReference type="InterPro" id="IPR005807">
    <property type="entry name" value="SecE_bac"/>
</dbReference>
<organism evidence="11 12">
    <name type="scientific">Gordonia crocea</name>
    <dbReference type="NCBI Taxonomy" id="589162"/>
    <lineage>
        <taxon>Bacteria</taxon>
        <taxon>Bacillati</taxon>
        <taxon>Actinomycetota</taxon>
        <taxon>Actinomycetes</taxon>
        <taxon>Mycobacteriales</taxon>
        <taxon>Gordoniaceae</taxon>
        <taxon>Gordonia</taxon>
    </lineage>
</organism>
<evidence type="ECO:0000256" key="10">
    <source>
        <dbReference type="SAM" id="MobiDB-lite"/>
    </source>
</evidence>
<reference evidence="12" key="1">
    <citation type="submission" date="2019-06" db="EMBL/GenBank/DDBJ databases">
        <title>Gordonia isolated from sludge of a wastewater treatment plant.</title>
        <authorList>
            <person name="Tamura T."/>
            <person name="Aoyama K."/>
            <person name="Kang Y."/>
            <person name="Saito S."/>
            <person name="Akiyama N."/>
            <person name="Yazawa K."/>
            <person name="Gonoi T."/>
            <person name="Mikami Y."/>
        </authorList>
    </citation>
    <scope>NUCLEOTIDE SEQUENCE [LARGE SCALE GENOMIC DNA]</scope>
    <source>
        <strain evidence="12">NBRC 107697</strain>
    </source>
</reference>
<dbReference type="Pfam" id="PF00584">
    <property type="entry name" value="SecE"/>
    <property type="match status" value="1"/>
</dbReference>
<evidence type="ECO:0000256" key="8">
    <source>
        <dbReference type="ARBA" id="ARBA00023136"/>
    </source>
</evidence>
<gene>
    <name evidence="9" type="primary">secE</name>
    <name evidence="11" type="ORF">nbrc107697_27870</name>
</gene>
<evidence type="ECO:0000313" key="12">
    <source>
        <dbReference type="Proteomes" id="UP000444980"/>
    </source>
</evidence>
<dbReference type="EMBL" id="BJOU01000008">
    <property type="protein sequence ID" value="GED98748.1"/>
    <property type="molecule type" value="Genomic_DNA"/>
</dbReference>
<dbReference type="GO" id="GO:0008320">
    <property type="term" value="F:protein transmembrane transporter activity"/>
    <property type="evidence" value="ECO:0007669"/>
    <property type="project" value="UniProtKB-UniRule"/>
</dbReference>
<evidence type="ECO:0000256" key="4">
    <source>
        <dbReference type="ARBA" id="ARBA00022692"/>
    </source>
</evidence>
<evidence type="ECO:0000256" key="9">
    <source>
        <dbReference type="HAMAP-Rule" id="MF_00422"/>
    </source>
</evidence>
<accession>A0A7I9V007</accession>
<dbReference type="PANTHER" id="PTHR33910:SF1">
    <property type="entry name" value="PROTEIN TRANSLOCASE SUBUNIT SECE"/>
    <property type="match status" value="1"/>
</dbReference>
<keyword evidence="6 9" id="KW-1133">Transmembrane helix</keyword>
<evidence type="ECO:0000256" key="7">
    <source>
        <dbReference type="ARBA" id="ARBA00023010"/>
    </source>
</evidence>
<dbReference type="Gene3D" id="1.20.5.1030">
    <property type="entry name" value="Preprotein translocase secy subunit"/>
    <property type="match status" value="1"/>
</dbReference>
<comment type="function">
    <text evidence="9">Essential subunit of the Sec protein translocation channel SecYEG. Clamps together the 2 halves of SecY. May contact the channel plug during translocation.</text>
</comment>
<dbReference type="Proteomes" id="UP000444980">
    <property type="component" value="Unassembled WGS sequence"/>
</dbReference>
<evidence type="ECO:0000256" key="6">
    <source>
        <dbReference type="ARBA" id="ARBA00022989"/>
    </source>
</evidence>
<dbReference type="OrthoDB" id="9805743at2"/>
<keyword evidence="2 9" id="KW-0813">Transport</keyword>
<dbReference type="RefSeq" id="WP_161928141.1">
    <property type="nucleotide sequence ID" value="NZ_BJOU01000008.1"/>
</dbReference>
<comment type="similarity">
    <text evidence="9">Belongs to the SecE/SEC61-gamma family.</text>
</comment>
<evidence type="ECO:0000313" key="11">
    <source>
        <dbReference type="EMBL" id="GED98748.1"/>
    </source>
</evidence>
<keyword evidence="8 9" id="KW-0472">Membrane</keyword>
<comment type="caution">
    <text evidence="11">The sequence shown here is derived from an EMBL/GenBank/DDBJ whole genome shotgun (WGS) entry which is preliminary data.</text>
</comment>